<evidence type="ECO:0000256" key="2">
    <source>
        <dbReference type="SAM" id="Phobius"/>
    </source>
</evidence>
<gene>
    <name evidence="3" type="ORF">H8S22_15650</name>
</gene>
<evidence type="ECO:0000313" key="4">
    <source>
        <dbReference type="Proteomes" id="UP000635828"/>
    </source>
</evidence>
<dbReference type="Pfam" id="PF05960">
    <property type="entry name" value="DUF885"/>
    <property type="match status" value="1"/>
</dbReference>
<feature type="transmembrane region" description="Helical" evidence="2">
    <location>
        <begin position="6"/>
        <end position="25"/>
    </location>
</feature>
<sequence>MFLLHFRIILCFIIVHLAKIVYFFPLKNSIIVSKRFYSERILMHKYTYRKFLAFTMAVMVAFTGCSKGSDTGNPSTAKESESTKDKASDRQKFDSYLNQLFKEHVNSNTVNLHYTLAHPEHYGIKAKKADLGNIDLKDLDQAEAQCKKELKRLESFNYKILSKSQKQSYDYLMDYFKRQQKLAPYPYLQTVLSPTLGSQAQLPVTLCEYPLRTREDVETYLSLLSKVGSYFDTVIRYEKEQVKRGYFMSDADADAVLKQINDFTRATDHNYMIEVFNTNIDSVSDLSTNQKRNYRKENRRLILEEVIPAYENLYSDLKNLKGNGKNRQGYAHFKNGKSYYSALASYKTGSDKTVPQMIKATEAHLLYLQTEMTEIIKEDPSIYHAFLDLDLNKYSSKKPSKILSQLKQKIKDKYPAAAEVECDIKYVHSSLEENSSPAFYMIPAIDDYKKNVIYVNKAQTGQESLYPTLAHEGYPGHLYQTTYFHSKKEHPIRYILDYPGYNEGWATYVEMDSYSYLDMKQELEPLKKLLPDNYLYNMALSARVDMGVNYEGWSVDEAVKYMQQYGTISTSSMKALYRYVIQNPANYLCYYIGYLEFMELKDYYKEKSENAYDEKVFHKIILDAGPNSFRILRQRIDENL</sequence>
<organism evidence="3 4">
    <name type="scientific">Anaerostipes hominis</name>
    <name type="common">ex Liu et al. 2021</name>
    <dbReference type="NCBI Taxonomy" id="2763018"/>
    <lineage>
        <taxon>Bacteria</taxon>
        <taxon>Bacillati</taxon>
        <taxon>Bacillota</taxon>
        <taxon>Clostridia</taxon>
        <taxon>Lachnospirales</taxon>
        <taxon>Lachnospiraceae</taxon>
        <taxon>Anaerostipes</taxon>
    </lineage>
</organism>
<dbReference type="InterPro" id="IPR010281">
    <property type="entry name" value="DUF885"/>
</dbReference>
<feature type="compositionally biased region" description="Basic and acidic residues" evidence="1">
    <location>
        <begin position="78"/>
        <end position="90"/>
    </location>
</feature>
<evidence type="ECO:0000313" key="3">
    <source>
        <dbReference type="EMBL" id="MBC5678949.1"/>
    </source>
</evidence>
<keyword evidence="2" id="KW-1133">Transmembrane helix</keyword>
<accession>A0ABR7FUW7</accession>
<name>A0ABR7FUW7_9FIRM</name>
<proteinExistence type="predicted"/>
<reference evidence="3 4" key="1">
    <citation type="submission" date="2020-08" db="EMBL/GenBank/DDBJ databases">
        <title>Genome public.</title>
        <authorList>
            <person name="Liu C."/>
            <person name="Sun Q."/>
        </authorList>
    </citation>
    <scope>NUCLEOTIDE SEQUENCE [LARGE SCALE GENOMIC DNA]</scope>
    <source>
        <strain evidence="3 4">NSJ-7</strain>
    </source>
</reference>
<keyword evidence="4" id="KW-1185">Reference proteome</keyword>
<dbReference type="EMBL" id="JACOOS010000025">
    <property type="protein sequence ID" value="MBC5678949.1"/>
    <property type="molecule type" value="Genomic_DNA"/>
</dbReference>
<dbReference type="PANTHER" id="PTHR33361:SF2">
    <property type="entry name" value="DUF885 DOMAIN-CONTAINING PROTEIN"/>
    <property type="match status" value="1"/>
</dbReference>
<feature type="transmembrane region" description="Helical" evidence="2">
    <location>
        <begin position="46"/>
        <end position="64"/>
    </location>
</feature>
<protein>
    <submittedName>
        <fullName evidence="3">DUF885 domain-containing protein</fullName>
    </submittedName>
</protein>
<feature type="region of interest" description="Disordered" evidence="1">
    <location>
        <begin position="68"/>
        <end position="90"/>
    </location>
</feature>
<evidence type="ECO:0000256" key="1">
    <source>
        <dbReference type="SAM" id="MobiDB-lite"/>
    </source>
</evidence>
<keyword evidence="2" id="KW-0472">Membrane</keyword>
<feature type="compositionally biased region" description="Polar residues" evidence="1">
    <location>
        <begin position="68"/>
        <end position="77"/>
    </location>
</feature>
<comment type="caution">
    <text evidence="3">The sequence shown here is derived from an EMBL/GenBank/DDBJ whole genome shotgun (WGS) entry which is preliminary data.</text>
</comment>
<keyword evidence="2" id="KW-0812">Transmembrane</keyword>
<dbReference type="Proteomes" id="UP000635828">
    <property type="component" value="Unassembled WGS sequence"/>
</dbReference>
<dbReference type="PANTHER" id="PTHR33361">
    <property type="entry name" value="GLR0591 PROTEIN"/>
    <property type="match status" value="1"/>
</dbReference>